<sequence>MTKSLQAPPSTIQIGDISCPVVHSPTAAALPSTNHCILCGLGPFKPDDLASHFPTCFDSFCPIGRPGAAPLVDHRQQPPAPPRHAYAYLNTFAGSRMPDIFSH</sequence>
<dbReference type="GeneID" id="19951419"/>
<keyword evidence="2" id="KW-1185">Reference proteome</keyword>
<accession>T0RGV2</accession>
<dbReference type="Proteomes" id="UP000030762">
    <property type="component" value="Unassembled WGS sequence"/>
</dbReference>
<protein>
    <submittedName>
        <fullName evidence="1">Uncharacterized protein</fullName>
    </submittedName>
</protein>
<dbReference type="InParanoid" id="T0RGV2"/>
<dbReference type="EMBL" id="JH767168">
    <property type="protein sequence ID" value="EQC31518.1"/>
    <property type="molecule type" value="Genomic_DNA"/>
</dbReference>
<proteinExistence type="predicted"/>
<dbReference type="OMA" id="PRHAYAY"/>
<dbReference type="AlphaFoldDB" id="T0RGV2"/>
<dbReference type="OrthoDB" id="64288at2759"/>
<dbReference type="RefSeq" id="XP_008614917.1">
    <property type="nucleotide sequence ID" value="XM_008616695.1"/>
</dbReference>
<evidence type="ECO:0000313" key="2">
    <source>
        <dbReference type="Proteomes" id="UP000030762"/>
    </source>
</evidence>
<reference evidence="1 2" key="1">
    <citation type="submission" date="2012-04" db="EMBL/GenBank/DDBJ databases">
        <title>The Genome Sequence of Saprolegnia declina VS20.</title>
        <authorList>
            <consortium name="The Broad Institute Genome Sequencing Platform"/>
            <person name="Russ C."/>
            <person name="Nusbaum C."/>
            <person name="Tyler B."/>
            <person name="van West P."/>
            <person name="Dieguez-Uribeondo J."/>
            <person name="de Bruijn I."/>
            <person name="Tripathy S."/>
            <person name="Jiang R."/>
            <person name="Young S.K."/>
            <person name="Zeng Q."/>
            <person name="Gargeya S."/>
            <person name="Fitzgerald M."/>
            <person name="Haas B."/>
            <person name="Abouelleil A."/>
            <person name="Alvarado L."/>
            <person name="Arachchi H.M."/>
            <person name="Berlin A."/>
            <person name="Chapman S.B."/>
            <person name="Goldberg J."/>
            <person name="Griggs A."/>
            <person name="Gujja S."/>
            <person name="Hansen M."/>
            <person name="Howarth C."/>
            <person name="Imamovic A."/>
            <person name="Larimer J."/>
            <person name="McCowen C."/>
            <person name="Montmayeur A."/>
            <person name="Murphy C."/>
            <person name="Neiman D."/>
            <person name="Pearson M."/>
            <person name="Priest M."/>
            <person name="Roberts A."/>
            <person name="Saif S."/>
            <person name="Shea T."/>
            <person name="Sisk P."/>
            <person name="Sykes S."/>
            <person name="Wortman J."/>
            <person name="Nusbaum C."/>
            <person name="Birren B."/>
        </authorList>
    </citation>
    <scope>NUCLEOTIDE SEQUENCE [LARGE SCALE GENOMIC DNA]</scope>
    <source>
        <strain evidence="1 2">VS20</strain>
    </source>
</reference>
<evidence type="ECO:0000313" key="1">
    <source>
        <dbReference type="EMBL" id="EQC31518.1"/>
    </source>
</evidence>
<dbReference type="VEuPathDB" id="FungiDB:SDRG_10692"/>
<organism evidence="1 2">
    <name type="scientific">Saprolegnia diclina (strain VS20)</name>
    <dbReference type="NCBI Taxonomy" id="1156394"/>
    <lineage>
        <taxon>Eukaryota</taxon>
        <taxon>Sar</taxon>
        <taxon>Stramenopiles</taxon>
        <taxon>Oomycota</taxon>
        <taxon>Saprolegniomycetes</taxon>
        <taxon>Saprolegniales</taxon>
        <taxon>Saprolegniaceae</taxon>
        <taxon>Saprolegnia</taxon>
    </lineage>
</organism>
<name>T0RGV2_SAPDV</name>
<gene>
    <name evidence="1" type="ORF">SDRG_10692</name>
</gene>